<evidence type="ECO:0000313" key="1">
    <source>
        <dbReference type="EMBL" id="MDC7695493.1"/>
    </source>
</evidence>
<accession>A0ABT5IH12</accession>
<dbReference type="InterPro" id="IPR035093">
    <property type="entry name" value="RelE/ParE_toxin_dom_sf"/>
</dbReference>
<dbReference type="SUPFAM" id="SSF143011">
    <property type="entry name" value="RelE-like"/>
    <property type="match status" value="1"/>
</dbReference>
<keyword evidence="2" id="KW-1185">Reference proteome</keyword>
<dbReference type="EMBL" id="JAQQKW010000009">
    <property type="protein sequence ID" value="MDC7695493.1"/>
    <property type="molecule type" value="Genomic_DNA"/>
</dbReference>
<protein>
    <submittedName>
        <fullName evidence="1">Type II toxin-antitoxin system RelE/ParE family toxin</fullName>
    </submittedName>
</protein>
<reference evidence="1 2" key="1">
    <citation type="submission" date="2023-01" db="EMBL/GenBank/DDBJ databases">
        <title>Novel species of the genus Asticcacaulis isolated from rivers.</title>
        <authorList>
            <person name="Lu H."/>
        </authorList>
    </citation>
    <scope>NUCLEOTIDE SEQUENCE [LARGE SCALE GENOMIC DNA]</scope>
    <source>
        <strain evidence="1 2">DXS10W</strain>
    </source>
</reference>
<comment type="caution">
    <text evidence="1">The sequence shown here is derived from an EMBL/GenBank/DDBJ whole genome shotgun (WGS) entry which is preliminary data.</text>
</comment>
<name>A0ABT5IH12_9CAUL</name>
<dbReference type="RefSeq" id="WP_272742156.1">
    <property type="nucleotide sequence ID" value="NZ_JAQQKW010000009.1"/>
</dbReference>
<organism evidence="1 2">
    <name type="scientific">Asticcacaulis currens</name>
    <dbReference type="NCBI Taxonomy" id="2984210"/>
    <lineage>
        <taxon>Bacteria</taxon>
        <taxon>Pseudomonadati</taxon>
        <taxon>Pseudomonadota</taxon>
        <taxon>Alphaproteobacteria</taxon>
        <taxon>Caulobacterales</taxon>
        <taxon>Caulobacteraceae</taxon>
        <taxon>Asticcacaulis</taxon>
    </lineage>
</organism>
<gene>
    <name evidence="1" type="ORF">PQU94_14520</name>
</gene>
<dbReference type="Gene3D" id="3.30.2310.20">
    <property type="entry name" value="RelE-like"/>
    <property type="match status" value="1"/>
</dbReference>
<dbReference type="Proteomes" id="UP001216595">
    <property type="component" value="Unassembled WGS sequence"/>
</dbReference>
<evidence type="ECO:0000313" key="2">
    <source>
        <dbReference type="Proteomes" id="UP001216595"/>
    </source>
</evidence>
<proteinExistence type="predicted"/>
<sequence length="65" mass="7363">MAADDKARIEDRLEVYAITGHGDVKALKGSAALRLRVGHFRVIFTEDLHVVSVEEVGNRREIYLR</sequence>